<accession>C9RG95</accession>
<gene>
    <name evidence="5" type="ordered locus">Metvu_0739</name>
</gene>
<keyword evidence="6" id="KW-1185">Reference proteome</keyword>
<dbReference type="InterPro" id="IPR000644">
    <property type="entry name" value="CBS_dom"/>
</dbReference>
<dbReference type="eggNOG" id="arCOG00606">
    <property type="taxonomic scope" value="Archaea"/>
</dbReference>
<evidence type="ECO:0000259" key="4">
    <source>
        <dbReference type="PROSITE" id="PS51371"/>
    </source>
</evidence>
<dbReference type="SUPFAM" id="SSF54631">
    <property type="entry name" value="CBS-domain pair"/>
    <property type="match status" value="1"/>
</dbReference>
<dbReference type="SMART" id="SM00116">
    <property type="entry name" value="CBS"/>
    <property type="match status" value="2"/>
</dbReference>
<dbReference type="PANTHER" id="PTHR43080">
    <property type="entry name" value="CBS DOMAIN-CONTAINING PROTEIN CBSX3, MITOCHONDRIAL"/>
    <property type="match status" value="1"/>
</dbReference>
<dbReference type="HOGENOM" id="CLU_040681_9_0_2"/>
<name>C9RG95_METVM</name>
<proteinExistence type="predicted"/>
<evidence type="ECO:0000313" key="5">
    <source>
        <dbReference type="EMBL" id="ACX72597.1"/>
    </source>
</evidence>
<dbReference type="PROSITE" id="PS51371">
    <property type="entry name" value="CBS"/>
    <property type="match status" value="2"/>
</dbReference>
<dbReference type="Pfam" id="PF00571">
    <property type="entry name" value="CBS"/>
    <property type="match status" value="2"/>
</dbReference>
<evidence type="ECO:0000313" key="6">
    <source>
        <dbReference type="Proteomes" id="UP000002063"/>
    </source>
</evidence>
<dbReference type="EMBL" id="CP001787">
    <property type="protein sequence ID" value="ACX72597.1"/>
    <property type="molecule type" value="Genomic_DNA"/>
</dbReference>
<keyword evidence="2 3" id="KW-0129">CBS domain</keyword>
<dbReference type="KEGG" id="mvu:Metvu_0739"/>
<keyword evidence="1" id="KW-0677">Repeat</keyword>
<reference evidence="5" key="1">
    <citation type="submission" date="2009-10" db="EMBL/GenBank/DDBJ databases">
        <title>Complete sequence of chromosome of Methanocaldococcus vulcanius M7.</title>
        <authorList>
            <consortium name="US DOE Joint Genome Institute"/>
            <person name="Lucas S."/>
            <person name="Copeland A."/>
            <person name="Lapidus A."/>
            <person name="Glavina del Rio T."/>
            <person name="Dalin E."/>
            <person name="Tice H."/>
            <person name="Bruce D."/>
            <person name="Goodwin L."/>
            <person name="Pitluck S."/>
            <person name="Lcollab F.I."/>
            <person name="Brettin T."/>
            <person name="Detter J.C."/>
            <person name="Han C."/>
            <person name="Tapia R."/>
            <person name="Kuske C.R."/>
            <person name="Schmutz J."/>
            <person name="Larimer F."/>
            <person name="Land M."/>
            <person name="Hauser L."/>
            <person name="Kyrpides N."/>
            <person name="Ovchinikova G."/>
            <person name="Sieprawska-Lupa M."/>
            <person name="Whitman W.B."/>
            <person name="Woyke T."/>
        </authorList>
    </citation>
    <scope>NUCLEOTIDE SEQUENCE [LARGE SCALE GENOMIC DNA]</scope>
    <source>
        <strain evidence="5">M7</strain>
    </source>
</reference>
<dbReference type="CDD" id="cd04586">
    <property type="entry name" value="CBS_pair_BON_assoc"/>
    <property type="match status" value="1"/>
</dbReference>
<sequence>MVIFMLVKDVMKKPITVKDNDDLTEVIKLFREKRISGAPVLNDDGELVGIISESDIIKTLTTHDEDLNLILPSPLDLIELPLKTAIKIEEFKEDLKKALKTKVKDVMTKDVVVAKPDMTINDAAKLMVEHKIKRLPVVDEDGKLIGIITRGDIIEALV</sequence>
<evidence type="ECO:0000256" key="3">
    <source>
        <dbReference type="PROSITE-ProRule" id="PRU00703"/>
    </source>
</evidence>
<dbReference type="PANTHER" id="PTHR43080:SF2">
    <property type="entry name" value="CBS DOMAIN-CONTAINING PROTEIN"/>
    <property type="match status" value="1"/>
</dbReference>
<protein>
    <submittedName>
        <fullName evidence="5">Signal transduction protein with CBS domains</fullName>
    </submittedName>
</protein>
<dbReference type="AlphaFoldDB" id="C9RG95"/>
<feature type="domain" description="CBS" evidence="4">
    <location>
        <begin position="10"/>
        <end position="67"/>
    </location>
</feature>
<dbReference type="Proteomes" id="UP000002063">
    <property type="component" value="Chromosome"/>
</dbReference>
<dbReference type="STRING" id="579137.Metvu_0739"/>
<dbReference type="InterPro" id="IPR046342">
    <property type="entry name" value="CBS_dom_sf"/>
</dbReference>
<dbReference type="Gene3D" id="3.10.580.10">
    <property type="entry name" value="CBS-domain"/>
    <property type="match status" value="1"/>
</dbReference>
<evidence type="ECO:0000256" key="1">
    <source>
        <dbReference type="ARBA" id="ARBA00022737"/>
    </source>
</evidence>
<feature type="domain" description="CBS" evidence="4">
    <location>
        <begin position="107"/>
        <end position="158"/>
    </location>
</feature>
<organism evidence="5 6">
    <name type="scientific">Methanocaldococcus vulcanius (strain ATCC 700851 / DSM 12094 / M7)</name>
    <name type="common">Methanococcus vulcanius</name>
    <dbReference type="NCBI Taxonomy" id="579137"/>
    <lineage>
        <taxon>Archaea</taxon>
        <taxon>Methanobacteriati</taxon>
        <taxon>Methanobacteriota</taxon>
        <taxon>Methanomada group</taxon>
        <taxon>Methanococci</taxon>
        <taxon>Methanococcales</taxon>
        <taxon>Methanocaldococcaceae</taxon>
        <taxon>Methanocaldococcus</taxon>
    </lineage>
</organism>
<dbReference type="InterPro" id="IPR051257">
    <property type="entry name" value="Diverse_CBS-Domain"/>
</dbReference>
<evidence type="ECO:0000256" key="2">
    <source>
        <dbReference type="ARBA" id="ARBA00023122"/>
    </source>
</evidence>